<dbReference type="GeneID" id="83054995"/>
<dbReference type="EMBL" id="WBKH01000004">
    <property type="protein sequence ID" value="KAB1478993.1"/>
    <property type="molecule type" value="Genomic_DNA"/>
</dbReference>
<name>A0A833FJ05_9FIRM</name>
<accession>A0A833FJ05</accession>
<keyword evidence="2" id="KW-0132">Cell division</keyword>
<evidence type="ECO:0000313" key="5">
    <source>
        <dbReference type="EMBL" id="KAB1478993.1"/>
    </source>
</evidence>
<keyword evidence="1" id="KW-0963">Cytoplasm</keyword>
<comment type="caution">
    <text evidence="5">The sequence shown here is derived from an EMBL/GenBank/DDBJ whole genome shotgun (WGS) entry which is preliminary data.</text>
</comment>
<protein>
    <submittedName>
        <fullName evidence="5">SMC-Scp complex subunit ScpB</fullName>
    </submittedName>
</protein>
<evidence type="ECO:0000256" key="4">
    <source>
        <dbReference type="ARBA" id="ARBA00023306"/>
    </source>
</evidence>
<evidence type="ECO:0000313" key="6">
    <source>
        <dbReference type="Proteomes" id="UP000434554"/>
    </source>
</evidence>
<dbReference type="GO" id="GO:0051301">
    <property type="term" value="P:cell division"/>
    <property type="evidence" value="ECO:0007669"/>
    <property type="project" value="UniProtKB-KW"/>
</dbReference>
<proteinExistence type="predicted"/>
<dbReference type="Pfam" id="PF04079">
    <property type="entry name" value="SMC_ScpB"/>
    <property type="match status" value="1"/>
</dbReference>
<organism evidence="5 6">
    <name type="scientific">Veillonella seminalis</name>
    <dbReference type="NCBI Taxonomy" id="1502943"/>
    <lineage>
        <taxon>Bacteria</taxon>
        <taxon>Bacillati</taxon>
        <taxon>Bacillota</taxon>
        <taxon>Negativicutes</taxon>
        <taxon>Veillonellales</taxon>
        <taxon>Veillonellaceae</taxon>
        <taxon>Veillonella</taxon>
    </lineage>
</organism>
<dbReference type="GO" id="GO:0051304">
    <property type="term" value="P:chromosome separation"/>
    <property type="evidence" value="ECO:0007669"/>
    <property type="project" value="InterPro"/>
</dbReference>
<dbReference type="InterPro" id="IPR005234">
    <property type="entry name" value="ScpB_csome_segregation"/>
</dbReference>
<dbReference type="Gene3D" id="1.10.10.10">
    <property type="entry name" value="Winged helix-like DNA-binding domain superfamily/Winged helix DNA-binding domain"/>
    <property type="match status" value="2"/>
</dbReference>
<dbReference type="InterPro" id="IPR036388">
    <property type="entry name" value="WH-like_DNA-bd_sf"/>
</dbReference>
<dbReference type="Proteomes" id="UP000434554">
    <property type="component" value="Unassembled WGS sequence"/>
</dbReference>
<keyword evidence="4" id="KW-0131">Cell cycle</keyword>
<dbReference type="InterPro" id="IPR036390">
    <property type="entry name" value="WH_DNA-bd_sf"/>
</dbReference>
<dbReference type="PANTHER" id="PTHR34298:SF2">
    <property type="entry name" value="SEGREGATION AND CONDENSATION PROTEIN B"/>
    <property type="match status" value="1"/>
</dbReference>
<keyword evidence="3" id="KW-0159">Chromosome partition</keyword>
<evidence type="ECO:0000256" key="3">
    <source>
        <dbReference type="ARBA" id="ARBA00022829"/>
    </source>
</evidence>
<dbReference type="PIRSF" id="PIRSF019345">
    <property type="entry name" value="ScpB"/>
    <property type="match status" value="1"/>
</dbReference>
<sequence>MTDVNQPSDTSLLAHLEAILFSAAKPVPIALLGELFDCTTETVESLLEEYGAQLIEAKRGLRLKVSGVGAELVSASESSEYVSKIRQREDRLSQAAMETLAVIAFKQPVTKSEIEEVRGVNCEKVLKHLISRDLVMELGRKESIGRPVLYGTTDTFLRSVGIESVETLKQEVATDNSMTVAVEKNETVERIEAQENVETDESVE</sequence>
<dbReference type="NCBIfam" id="TIGR00281">
    <property type="entry name" value="SMC-Scp complex subunit ScpB"/>
    <property type="match status" value="1"/>
</dbReference>
<dbReference type="PANTHER" id="PTHR34298">
    <property type="entry name" value="SEGREGATION AND CONDENSATION PROTEIN B"/>
    <property type="match status" value="1"/>
</dbReference>
<evidence type="ECO:0000256" key="2">
    <source>
        <dbReference type="ARBA" id="ARBA00022618"/>
    </source>
</evidence>
<dbReference type="AlphaFoldDB" id="A0A833FJ05"/>
<dbReference type="SUPFAM" id="SSF46785">
    <property type="entry name" value="Winged helix' DNA-binding domain"/>
    <property type="match status" value="2"/>
</dbReference>
<dbReference type="RefSeq" id="WP_127007744.1">
    <property type="nucleotide sequence ID" value="NZ_JAIIHO010000008.1"/>
</dbReference>
<reference evidence="5 6" key="1">
    <citation type="submission" date="2019-09" db="EMBL/GenBank/DDBJ databases">
        <title>Draft genome sequence of 3 type strains from the CCUG.</title>
        <authorList>
            <person name="Pineiro-Iglesias B."/>
            <person name="Tunovic T."/>
            <person name="Unosson C."/>
            <person name="Inganas E."/>
            <person name="Ohlen M."/>
            <person name="Cardew S."/>
            <person name="Jensie-Markopoulos S."/>
            <person name="Salva-Serra F."/>
            <person name="Jaen-Luchoro D."/>
            <person name="Karlsson R."/>
            <person name="Svensson-Stadler L."/>
            <person name="Chun J."/>
            <person name="Moore E."/>
        </authorList>
    </citation>
    <scope>NUCLEOTIDE SEQUENCE [LARGE SCALE GENOMIC DNA]</scope>
    <source>
        <strain evidence="5 6">CCUG 65427</strain>
    </source>
</reference>
<evidence type="ECO:0000256" key="1">
    <source>
        <dbReference type="ARBA" id="ARBA00022490"/>
    </source>
</evidence>
<gene>
    <name evidence="5" type="primary">scpB</name>
    <name evidence="5" type="ORF">F8R14_04665</name>
</gene>